<protein>
    <submittedName>
        <fullName evidence="8">Sorbitol dehydrogenase</fullName>
    </submittedName>
</protein>
<dbReference type="Gene3D" id="3.90.180.10">
    <property type="entry name" value="Medium-chain alcohol dehydrogenases, catalytic domain"/>
    <property type="match status" value="1"/>
</dbReference>
<organism evidence="8 9">
    <name type="scientific">Dioszegia hungarica</name>
    <dbReference type="NCBI Taxonomy" id="4972"/>
    <lineage>
        <taxon>Eukaryota</taxon>
        <taxon>Fungi</taxon>
        <taxon>Dikarya</taxon>
        <taxon>Basidiomycota</taxon>
        <taxon>Agaricomycotina</taxon>
        <taxon>Tremellomycetes</taxon>
        <taxon>Tremellales</taxon>
        <taxon>Bulleribasidiaceae</taxon>
        <taxon>Dioszegia</taxon>
    </lineage>
</organism>
<dbReference type="PANTHER" id="PTHR43161:SF9">
    <property type="entry name" value="SORBITOL DEHYDROGENASE"/>
    <property type="match status" value="1"/>
</dbReference>
<evidence type="ECO:0000313" key="9">
    <source>
        <dbReference type="Proteomes" id="UP001164286"/>
    </source>
</evidence>
<dbReference type="InterPro" id="IPR045306">
    <property type="entry name" value="SDH-like"/>
</dbReference>
<dbReference type="PANTHER" id="PTHR43161">
    <property type="entry name" value="SORBITOL DEHYDROGENASE"/>
    <property type="match status" value="1"/>
</dbReference>
<evidence type="ECO:0000313" key="8">
    <source>
        <dbReference type="EMBL" id="KAI9632889.1"/>
    </source>
</evidence>
<dbReference type="InterPro" id="IPR020843">
    <property type="entry name" value="ER"/>
</dbReference>
<dbReference type="Pfam" id="PF00107">
    <property type="entry name" value="ADH_zinc_N"/>
    <property type="match status" value="1"/>
</dbReference>
<evidence type="ECO:0000256" key="3">
    <source>
        <dbReference type="ARBA" id="ARBA00022723"/>
    </source>
</evidence>
<feature type="domain" description="Enoyl reductase (ER)" evidence="7">
    <location>
        <begin position="13"/>
        <end position="365"/>
    </location>
</feature>
<reference evidence="8" key="1">
    <citation type="journal article" date="2022" name="G3 (Bethesda)">
        <title>High quality genome of the basidiomycete yeast Dioszegia hungarica PDD-24b-2 isolated from cloud water.</title>
        <authorList>
            <person name="Jarrige D."/>
            <person name="Haridas S."/>
            <person name="Bleykasten-Grosshans C."/>
            <person name="Joly M."/>
            <person name="Nadalig T."/>
            <person name="Sancelme M."/>
            <person name="Vuilleumier S."/>
            <person name="Grigoriev I.V."/>
            <person name="Amato P."/>
            <person name="Bringel F."/>
        </authorList>
    </citation>
    <scope>NUCLEOTIDE SEQUENCE</scope>
    <source>
        <strain evidence="8">PDD-24b-2</strain>
    </source>
</reference>
<comment type="caution">
    <text evidence="8">The sequence shown here is derived from an EMBL/GenBank/DDBJ whole genome shotgun (WGS) entry which is preliminary data.</text>
</comment>
<comment type="cofactor">
    <cofactor evidence="1 6">
        <name>Zn(2+)</name>
        <dbReference type="ChEBI" id="CHEBI:29105"/>
    </cofactor>
</comment>
<dbReference type="InterPro" id="IPR013154">
    <property type="entry name" value="ADH-like_N"/>
</dbReference>
<keyword evidence="4 6" id="KW-0862">Zinc</keyword>
<keyword evidence="9" id="KW-1185">Reference proteome</keyword>
<proteinExistence type="inferred from homology"/>
<evidence type="ECO:0000256" key="2">
    <source>
        <dbReference type="ARBA" id="ARBA00008072"/>
    </source>
</evidence>
<dbReference type="GeneID" id="77725398"/>
<dbReference type="InterPro" id="IPR011032">
    <property type="entry name" value="GroES-like_sf"/>
</dbReference>
<dbReference type="CDD" id="cd05285">
    <property type="entry name" value="sorbitol_DH"/>
    <property type="match status" value="1"/>
</dbReference>
<evidence type="ECO:0000256" key="6">
    <source>
        <dbReference type="RuleBase" id="RU361277"/>
    </source>
</evidence>
<dbReference type="Pfam" id="PF08240">
    <property type="entry name" value="ADH_N"/>
    <property type="match status" value="1"/>
</dbReference>
<dbReference type="RefSeq" id="XP_052942666.1">
    <property type="nucleotide sequence ID" value="XM_053086197.1"/>
</dbReference>
<evidence type="ECO:0000256" key="5">
    <source>
        <dbReference type="ARBA" id="ARBA00023002"/>
    </source>
</evidence>
<dbReference type="GO" id="GO:0006062">
    <property type="term" value="P:sorbitol catabolic process"/>
    <property type="evidence" value="ECO:0007669"/>
    <property type="project" value="TreeGrafter"/>
</dbReference>
<dbReference type="EMBL" id="JAKWFO010000014">
    <property type="protein sequence ID" value="KAI9632889.1"/>
    <property type="molecule type" value="Genomic_DNA"/>
</dbReference>
<dbReference type="GO" id="GO:0003939">
    <property type="term" value="F:L-iditol 2-dehydrogenase (NAD+) activity"/>
    <property type="evidence" value="ECO:0007669"/>
    <property type="project" value="TreeGrafter"/>
</dbReference>
<name>A0AA38H5J0_9TREE</name>
<keyword evidence="3 6" id="KW-0479">Metal-binding</keyword>
<dbReference type="Proteomes" id="UP001164286">
    <property type="component" value="Unassembled WGS sequence"/>
</dbReference>
<dbReference type="PROSITE" id="PS00059">
    <property type="entry name" value="ADH_ZINC"/>
    <property type="match status" value="1"/>
</dbReference>
<dbReference type="SUPFAM" id="SSF51735">
    <property type="entry name" value="NAD(P)-binding Rossmann-fold domains"/>
    <property type="match status" value="1"/>
</dbReference>
<accession>A0AA38H5J0</accession>
<dbReference type="Gene3D" id="3.40.50.720">
    <property type="entry name" value="NAD(P)-binding Rossmann-like Domain"/>
    <property type="match status" value="1"/>
</dbReference>
<sequence length="375" mass="39357">MLSNNNPSLVLHGIGDLRIEDRPTPSVSAHEALVAVTKTGICGSDVHYLKHARIGHYVMEEPMCLGHESAGTVVQVGAAVKGLKTGDRVAMEPGVGCGTCDLCREGRYELCPAMSFAATPPSTLGTLARYYALPSHLLHPLPDNVSFEDGAMMEPLSVGVHSVKTLGRCSTNEVVIVFGAGPIGLLCMAVAKALGARRVIAVDIMQEKLDFALGYAATDVFLPPAKLADEGLEAYAARAVDELSKKLAVPEVGPGGIQLAIEASGAPSCVHMGCLALSPGGRYVQVGMGAQSSVPVPLFHIISRELQILGSFRYGPGAYQLAISLVERGLVDVKPLITQRYAFLDSGAAFEATKLGRDVDGKTVIKCIIDGPLAE</sequence>
<dbReference type="InterPro" id="IPR036291">
    <property type="entry name" value="NAD(P)-bd_dom_sf"/>
</dbReference>
<dbReference type="SUPFAM" id="SSF50129">
    <property type="entry name" value="GroES-like"/>
    <property type="match status" value="1"/>
</dbReference>
<keyword evidence="5" id="KW-0560">Oxidoreductase</keyword>
<dbReference type="GO" id="GO:0008270">
    <property type="term" value="F:zinc ion binding"/>
    <property type="evidence" value="ECO:0007669"/>
    <property type="project" value="InterPro"/>
</dbReference>
<gene>
    <name evidence="8" type="ORF">MKK02DRAFT_20110</name>
</gene>
<evidence type="ECO:0000259" key="7">
    <source>
        <dbReference type="SMART" id="SM00829"/>
    </source>
</evidence>
<dbReference type="AlphaFoldDB" id="A0AA38H5J0"/>
<comment type="similarity">
    <text evidence="2 6">Belongs to the zinc-containing alcohol dehydrogenase family.</text>
</comment>
<dbReference type="InterPro" id="IPR002328">
    <property type="entry name" value="ADH_Zn_CS"/>
</dbReference>
<evidence type="ECO:0000256" key="4">
    <source>
        <dbReference type="ARBA" id="ARBA00022833"/>
    </source>
</evidence>
<evidence type="ECO:0000256" key="1">
    <source>
        <dbReference type="ARBA" id="ARBA00001947"/>
    </source>
</evidence>
<dbReference type="SMART" id="SM00829">
    <property type="entry name" value="PKS_ER"/>
    <property type="match status" value="1"/>
</dbReference>
<dbReference type="InterPro" id="IPR013149">
    <property type="entry name" value="ADH-like_C"/>
</dbReference>